<dbReference type="GO" id="GO:0004518">
    <property type="term" value="F:nuclease activity"/>
    <property type="evidence" value="ECO:0007669"/>
    <property type="project" value="UniProtKB-UniRule"/>
</dbReference>
<dbReference type="Pfam" id="PF02577">
    <property type="entry name" value="BFN_dom"/>
    <property type="match status" value="1"/>
</dbReference>
<dbReference type="InterPro" id="IPR036104">
    <property type="entry name" value="BFN_sf"/>
</dbReference>
<evidence type="ECO:0000256" key="1">
    <source>
        <dbReference type="ARBA" id="ARBA00009095"/>
    </source>
</evidence>
<proteinExistence type="inferred from homology"/>
<keyword evidence="2" id="KW-0540">Nuclease</keyword>
<keyword evidence="2" id="KW-0378">Hydrolase</keyword>
<feature type="domain" description="BFN" evidence="4">
    <location>
        <begin position="123"/>
        <end position="265"/>
    </location>
</feature>
<evidence type="ECO:0000259" key="4">
    <source>
        <dbReference type="PROSITE" id="PS51658"/>
    </source>
</evidence>
<dbReference type="GO" id="GO:0005634">
    <property type="term" value="C:nucleus"/>
    <property type="evidence" value="ECO:0007669"/>
    <property type="project" value="TreeGrafter"/>
</dbReference>
<dbReference type="PANTHER" id="PTHR15160:SF1">
    <property type="entry name" value="VON HIPPEL-LINDAU DISEASE TUMOR SUPPRESSOR"/>
    <property type="match status" value="1"/>
</dbReference>
<evidence type="ECO:0000256" key="2">
    <source>
        <dbReference type="ARBA" id="ARBA00022722"/>
    </source>
</evidence>
<dbReference type="SUPFAM" id="SSF103256">
    <property type="entry name" value="Hypothetical protein TM0160"/>
    <property type="match status" value="1"/>
</dbReference>
<evidence type="ECO:0000313" key="5">
    <source>
        <dbReference type="EnsemblPlants" id="AUR62026215-RA:cds"/>
    </source>
</evidence>
<dbReference type="EnsemblPlants" id="AUR62026215-RA">
    <property type="protein sequence ID" value="AUR62026215-RA:cds"/>
    <property type="gene ID" value="AUR62026215"/>
</dbReference>
<name>A0A803MAU8_CHEQI</name>
<dbReference type="PROSITE" id="PS51658">
    <property type="entry name" value="BFN"/>
    <property type="match status" value="1"/>
</dbReference>
<dbReference type="Gene3D" id="3.10.690.10">
    <property type="entry name" value="Bifunctional nuclease domain"/>
    <property type="match status" value="1"/>
</dbReference>
<dbReference type="AlphaFoldDB" id="A0A803MAU8"/>
<evidence type="ECO:0000313" key="6">
    <source>
        <dbReference type="Proteomes" id="UP000596660"/>
    </source>
</evidence>
<protein>
    <recommendedName>
        <fullName evidence="4">BFN domain-containing protein</fullName>
    </recommendedName>
</protein>
<keyword evidence="6" id="KW-1185">Reference proteome</keyword>
<dbReference type="Gramene" id="AUR62026215-RA">
    <property type="protein sequence ID" value="AUR62026215-RA:cds"/>
    <property type="gene ID" value="AUR62026215"/>
</dbReference>
<dbReference type="Proteomes" id="UP000596660">
    <property type="component" value="Unplaced"/>
</dbReference>
<dbReference type="GO" id="GO:0016567">
    <property type="term" value="P:protein ubiquitination"/>
    <property type="evidence" value="ECO:0007669"/>
    <property type="project" value="TreeGrafter"/>
</dbReference>
<comment type="similarity">
    <text evidence="1">Belongs to the bifunctional nuclease family.</text>
</comment>
<dbReference type="PANTHER" id="PTHR15160">
    <property type="entry name" value="VON HIPPEL-LINDAU PROTEIN"/>
    <property type="match status" value="1"/>
</dbReference>
<evidence type="ECO:0000256" key="3">
    <source>
        <dbReference type="ARBA" id="ARBA00025428"/>
    </source>
</evidence>
<dbReference type="OMA" id="INVAYRC"/>
<reference evidence="5" key="2">
    <citation type="submission" date="2021-03" db="UniProtKB">
        <authorList>
            <consortium name="EnsemblPlants"/>
        </authorList>
    </citation>
    <scope>IDENTIFICATION</scope>
</reference>
<comment type="function">
    <text evidence="3">Bifunctional nuclease with both RNase and DNase activities. Involved in basal defense response. Participates in abscisic acid-derived callose deposition following infection by a necrotrophic pathogen.</text>
</comment>
<dbReference type="GO" id="GO:0030891">
    <property type="term" value="C:VCB complex"/>
    <property type="evidence" value="ECO:0007669"/>
    <property type="project" value="TreeGrafter"/>
</dbReference>
<organism evidence="5 6">
    <name type="scientific">Chenopodium quinoa</name>
    <name type="common">Quinoa</name>
    <dbReference type="NCBI Taxonomy" id="63459"/>
    <lineage>
        <taxon>Eukaryota</taxon>
        <taxon>Viridiplantae</taxon>
        <taxon>Streptophyta</taxon>
        <taxon>Embryophyta</taxon>
        <taxon>Tracheophyta</taxon>
        <taxon>Spermatophyta</taxon>
        <taxon>Magnoliopsida</taxon>
        <taxon>eudicotyledons</taxon>
        <taxon>Gunneridae</taxon>
        <taxon>Pentapetalae</taxon>
        <taxon>Caryophyllales</taxon>
        <taxon>Chenopodiaceae</taxon>
        <taxon>Chenopodioideae</taxon>
        <taxon>Atripliceae</taxon>
        <taxon>Chenopodium</taxon>
    </lineage>
</organism>
<dbReference type="InterPro" id="IPR003729">
    <property type="entry name" value="Bi_nuclease_dom"/>
</dbReference>
<sequence>MMLRTELCVRNNIPNLGFGPSSSSDQSVLTHSLSFPNSCRFSLQLLALSNPRKFHKSAFISCKSHSHGRFYPESHHHQPDDEYLEASLLISETVKHYHLRKQGFREVKRLSRQSAPFATQVKDRKNDINSIGLNILRSFRHPTIFLKISCEGDFLLPIVVGEFAVEKLIDSLNEDDHGDYSNQFQFLRNLVVGLEDEVRMVKITKKTVDTYLSRVYFGKVGQGENFSVNTWPSDAINLAQRCKGRSLLIPLKAALCLTALPRISYGTGRIRDTKPIYDVLLDSPMDGPDLLAEEFNFVLNMKLAAQEERYNDAVMWRDKLLKHCNSGIQTSQPKNWHELPIPDLP</sequence>
<reference evidence="5" key="1">
    <citation type="journal article" date="2017" name="Nature">
        <title>The genome of Chenopodium quinoa.</title>
        <authorList>
            <person name="Jarvis D.E."/>
            <person name="Ho Y.S."/>
            <person name="Lightfoot D.J."/>
            <person name="Schmoeckel S.M."/>
            <person name="Li B."/>
            <person name="Borm T.J.A."/>
            <person name="Ohyanagi H."/>
            <person name="Mineta K."/>
            <person name="Michell C.T."/>
            <person name="Saber N."/>
            <person name="Kharbatia N.M."/>
            <person name="Rupper R.R."/>
            <person name="Sharp A.R."/>
            <person name="Dally N."/>
            <person name="Boughton B.A."/>
            <person name="Woo Y.H."/>
            <person name="Gao G."/>
            <person name="Schijlen E.G.W.M."/>
            <person name="Guo X."/>
            <person name="Momin A.A."/>
            <person name="Negrao S."/>
            <person name="Al-Babili S."/>
            <person name="Gehring C."/>
            <person name="Roessner U."/>
            <person name="Jung C."/>
            <person name="Murphy K."/>
            <person name="Arold S.T."/>
            <person name="Gojobori T."/>
            <person name="van der Linden C.G."/>
            <person name="van Loo E.N."/>
            <person name="Jellen E.N."/>
            <person name="Maughan P.J."/>
            <person name="Tester M."/>
        </authorList>
    </citation>
    <scope>NUCLEOTIDE SEQUENCE [LARGE SCALE GENOMIC DNA]</scope>
    <source>
        <strain evidence="5">cv. PI 614886</strain>
    </source>
</reference>
<accession>A0A803MAU8</accession>